<keyword evidence="4 6" id="KW-1133">Transmembrane helix</keyword>
<evidence type="ECO:0000313" key="8">
    <source>
        <dbReference type="EMBL" id="MBA4493564.1"/>
    </source>
</evidence>
<keyword evidence="3 6" id="KW-0812">Transmembrane</keyword>
<evidence type="ECO:0000256" key="3">
    <source>
        <dbReference type="ARBA" id="ARBA00022692"/>
    </source>
</evidence>
<dbReference type="EMBL" id="JACEIQ010000002">
    <property type="protein sequence ID" value="MBA4493564.1"/>
    <property type="molecule type" value="Genomic_DNA"/>
</dbReference>
<sequence length="477" mass="52090">MKGWKRYHTIWTMLFLGWFVSYADRTLTGPVVTWMIENNVSILESASNPHALGGLLGSLFFAGYMLTQFPGGYFGDKFGYRTIIIVSIVWAGIATLISGLFTGLIIFIALRVLTGLGEGVFYSNDRSLIAQVSPPNKVGLGMGIVISGLSTGLTVALLGTPYLIHAFQPIFGNEAWRVPFVVMGMITLITAVLMYKYMRPVDFVNKTEPFGKAVVKLLKYSTVFFVMIMAIYFLTDYFRMTPAIVGVIFTGLAVVFIYYVYKTKTSEVGPVLKDRNLNFIYIGYIAVLWHLWFYGFWSVSIVKDFGGGALTSAALIASFNALAGLIGFPVGGKISDMVAHKTNGRRNVLIGLTAILTVLIFVFAVYVMTGNKDPVVMSILLFLSGLFFFALQPVAQAMTSDLAPPEHRGSAFGMLNLISEIGALLSPVISGAMRDYTGGWGSALLLDGALMGISCLFYIAVRTKRVPAIRTETKVSG</sequence>
<feature type="transmembrane region" description="Helical" evidence="6">
    <location>
        <begin position="143"/>
        <end position="164"/>
    </location>
</feature>
<dbReference type="GO" id="GO:0005886">
    <property type="term" value="C:plasma membrane"/>
    <property type="evidence" value="ECO:0007669"/>
    <property type="project" value="UniProtKB-SubCell"/>
</dbReference>
<feature type="transmembrane region" description="Helical" evidence="6">
    <location>
        <begin position="217"/>
        <end position="234"/>
    </location>
</feature>
<feature type="transmembrane region" description="Helical" evidence="6">
    <location>
        <begin position="176"/>
        <end position="197"/>
    </location>
</feature>
<comment type="caution">
    <text evidence="8">The sequence shown here is derived from an EMBL/GenBank/DDBJ whole genome shotgun (WGS) entry which is preliminary data.</text>
</comment>
<evidence type="ECO:0000256" key="1">
    <source>
        <dbReference type="ARBA" id="ARBA00004651"/>
    </source>
</evidence>
<comment type="subcellular location">
    <subcellularLocation>
        <location evidence="1">Cell membrane</location>
        <topology evidence="1">Multi-pass membrane protein</topology>
    </subcellularLocation>
</comment>
<dbReference type="InterPro" id="IPR050382">
    <property type="entry name" value="MFS_Na/Anion_cotransporter"/>
</dbReference>
<dbReference type="RefSeq" id="WP_181750783.1">
    <property type="nucleotide sequence ID" value="NZ_JACEIQ010000002.1"/>
</dbReference>
<feature type="transmembrane region" description="Helical" evidence="6">
    <location>
        <begin position="47"/>
        <end position="66"/>
    </location>
</feature>
<feature type="transmembrane region" description="Helical" evidence="6">
    <location>
        <begin position="348"/>
        <end position="368"/>
    </location>
</feature>
<gene>
    <name evidence="8" type="ORF">H1191_04520</name>
</gene>
<name>A0A7W2A7X3_9BACL</name>
<feature type="transmembrane region" description="Helical" evidence="6">
    <location>
        <begin position="240"/>
        <end position="261"/>
    </location>
</feature>
<keyword evidence="5 6" id="KW-0472">Membrane</keyword>
<dbReference type="PANTHER" id="PTHR11662">
    <property type="entry name" value="SOLUTE CARRIER FAMILY 17"/>
    <property type="match status" value="1"/>
</dbReference>
<evidence type="ECO:0000313" key="9">
    <source>
        <dbReference type="Proteomes" id="UP000535491"/>
    </source>
</evidence>
<dbReference type="PANTHER" id="PTHR11662:SF399">
    <property type="entry name" value="FI19708P1-RELATED"/>
    <property type="match status" value="1"/>
</dbReference>
<dbReference type="AlphaFoldDB" id="A0A7W2A7X3"/>
<dbReference type="GO" id="GO:0022857">
    <property type="term" value="F:transmembrane transporter activity"/>
    <property type="evidence" value="ECO:0007669"/>
    <property type="project" value="InterPro"/>
</dbReference>
<organism evidence="8 9">
    <name type="scientific">Paenactinomyces guangxiensis</name>
    <dbReference type="NCBI Taxonomy" id="1490290"/>
    <lineage>
        <taxon>Bacteria</taxon>
        <taxon>Bacillati</taxon>
        <taxon>Bacillota</taxon>
        <taxon>Bacilli</taxon>
        <taxon>Bacillales</taxon>
        <taxon>Thermoactinomycetaceae</taxon>
        <taxon>Paenactinomyces</taxon>
    </lineage>
</organism>
<dbReference type="Pfam" id="PF07690">
    <property type="entry name" value="MFS_1"/>
    <property type="match status" value="1"/>
</dbReference>
<evidence type="ECO:0000256" key="2">
    <source>
        <dbReference type="ARBA" id="ARBA00022448"/>
    </source>
</evidence>
<protein>
    <submittedName>
        <fullName evidence="8">MFS transporter</fullName>
    </submittedName>
</protein>
<dbReference type="Proteomes" id="UP000535491">
    <property type="component" value="Unassembled WGS sequence"/>
</dbReference>
<reference evidence="8 9" key="1">
    <citation type="submission" date="2020-07" db="EMBL/GenBank/DDBJ databases">
        <authorList>
            <person name="Feng H."/>
        </authorList>
    </citation>
    <scope>NUCLEOTIDE SEQUENCE [LARGE SCALE GENOMIC DNA]</scope>
    <source>
        <strain evidence="9">s-10</strain>
    </source>
</reference>
<evidence type="ECO:0000256" key="4">
    <source>
        <dbReference type="ARBA" id="ARBA00022989"/>
    </source>
</evidence>
<dbReference type="Gene3D" id="1.20.1250.20">
    <property type="entry name" value="MFS general substrate transporter like domains"/>
    <property type="match status" value="2"/>
</dbReference>
<proteinExistence type="predicted"/>
<dbReference type="PROSITE" id="PS50850">
    <property type="entry name" value="MFS"/>
    <property type="match status" value="1"/>
</dbReference>
<dbReference type="InterPro" id="IPR036259">
    <property type="entry name" value="MFS_trans_sf"/>
</dbReference>
<feature type="transmembrane region" description="Helical" evidence="6">
    <location>
        <begin position="412"/>
        <end position="433"/>
    </location>
</feature>
<evidence type="ECO:0000256" key="6">
    <source>
        <dbReference type="SAM" id="Phobius"/>
    </source>
</evidence>
<feature type="transmembrane region" description="Helical" evidence="6">
    <location>
        <begin position="374"/>
        <end position="391"/>
    </location>
</feature>
<dbReference type="InterPro" id="IPR011701">
    <property type="entry name" value="MFS"/>
</dbReference>
<evidence type="ECO:0000256" key="5">
    <source>
        <dbReference type="ARBA" id="ARBA00023136"/>
    </source>
</evidence>
<feature type="domain" description="Major facilitator superfamily (MFS) profile" evidence="7">
    <location>
        <begin position="10"/>
        <end position="466"/>
    </location>
</feature>
<keyword evidence="9" id="KW-1185">Reference proteome</keyword>
<keyword evidence="2" id="KW-0813">Transport</keyword>
<feature type="transmembrane region" description="Helical" evidence="6">
    <location>
        <begin position="305"/>
        <end position="328"/>
    </location>
</feature>
<dbReference type="InterPro" id="IPR020846">
    <property type="entry name" value="MFS_dom"/>
</dbReference>
<evidence type="ECO:0000259" key="7">
    <source>
        <dbReference type="PROSITE" id="PS50850"/>
    </source>
</evidence>
<feature type="transmembrane region" description="Helical" evidence="6">
    <location>
        <begin position="281"/>
        <end position="299"/>
    </location>
</feature>
<accession>A0A7W2A7X3</accession>
<dbReference type="SUPFAM" id="SSF103473">
    <property type="entry name" value="MFS general substrate transporter"/>
    <property type="match status" value="1"/>
</dbReference>
<feature type="transmembrane region" description="Helical" evidence="6">
    <location>
        <begin position="439"/>
        <end position="461"/>
    </location>
</feature>